<name>A0A0M9WFM6_9EURO</name>
<evidence type="ECO:0000256" key="6">
    <source>
        <dbReference type="SAM" id="Phobius"/>
    </source>
</evidence>
<keyword evidence="4" id="KW-1015">Disulfide bond</keyword>
<evidence type="ECO:0000256" key="4">
    <source>
        <dbReference type="ARBA" id="ARBA00023157"/>
    </source>
</evidence>
<keyword evidence="6" id="KW-1133">Transmembrane helix</keyword>
<organism evidence="7 8">
    <name type="scientific">Penicillium nordicum</name>
    <dbReference type="NCBI Taxonomy" id="229535"/>
    <lineage>
        <taxon>Eukaryota</taxon>
        <taxon>Fungi</taxon>
        <taxon>Dikarya</taxon>
        <taxon>Ascomycota</taxon>
        <taxon>Pezizomycotina</taxon>
        <taxon>Eurotiomycetes</taxon>
        <taxon>Eurotiomycetidae</taxon>
        <taxon>Eurotiales</taxon>
        <taxon>Aspergillaceae</taxon>
        <taxon>Penicillium</taxon>
    </lineage>
</organism>
<gene>
    <name evidence="7" type="ORF">ACN38_g6043</name>
</gene>
<evidence type="ECO:0000313" key="7">
    <source>
        <dbReference type="EMBL" id="KOS43063.1"/>
    </source>
</evidence>
<proteinExistence type="inferred from homology"/>
<dbReference type="InterPro" id="IPR011118">
    <property type="entry name" value="Tannase/feruloyl_esterase"/>
</dbReference>
<dbReference type="EMBL" id="LHQQ01000090">
    <property type="protein sequence ID" value="KOS43063.1"/>
    <property type="molecule type" value="Genomic_DNA"/>
</dbReference>
<feature type="transmembrane region" description="Helical" evidence="6">
    <location>
        <begin position="72"/>
        <end position="95"/>
    </location>
</feature>
<dbReference type="GO" id="GO:0052689">
    <property type="term" value="F:carboxylic ester hydrolase activity"/>
    <property type="evidence" value="ECO:0007669"/>
    <property type="project" value="UniProtKB-KW"/>
</dbReference>
<sequence>METMIKWVEKGVKPSRLNATVSSGQYAGETQMLCQWPTRPHRRSNTTFDCVHDSKSVATFTTFCIGKSYKRYFNFVFAWALGTATGFIPTFIHWLQDYLYFLMNQSRYTYICIHPPQKMQKEIQKKEEVVPGIEPGLLVSETRVMTITLHDRNFGCNAFEC</sequence>
<comment type="similarity">
    <text evidence="5">Belongs to the tannase family.</text>
</comment>
<dbReference type="AlphaFoldDB" id="A0A0M9WFM6"/>
<keyword evidence="8" id="KW-1185">Reference proteome</keyword>
<dbReference type="Proteomes" id="UP000037696">
    <property type="component" value="Unassembled WGS sequence"/>
</dbReference>
<evidence type="ECO:0000256" key="5">
    <source>
        <dbReference type="RuleBase" id="RU361238"/>
    </source>
</evidence>
<dbReference type="EC" id="3.1.1.-" evidence="5"/>
<protein>
    <recommendedName>
        <fullName evidence="5">Carboxylic ester hydrolase</fullName>
        <ecNumber evidence="5">3.1.1.-</ecNumber>
    </recommendedName>
</protein>
<evidence type="ECO:0000256" key="1">
    <source>
        <dbReference type="ARBA" id="ARBA00022487"/>
    </source>
</evidence>
<comment type="caution">
    <text evidence="7">The sequence shown here is derived from an EMBL/GenBank/DDBJ whole genome shotgun (WGS) entry which is preliminary data.</text>
</comment>
<keyword evidence="1" id="KW-0719">Serine esterase</keyword>
<dbReference type="Pfam" id="PF07519">
    <property type="entry name" value="Tannase"/>
    <property type="match status" value="1"/>
</dbReference>
<keyword evidence="3 5" id="KW-0378">Hydrolase</keyword>
<evidence type="ECO:0000256" key="2">
    <source>
        <dbReference type="ARBA" id="ARBA00022729"/>
    </source>
</evidence>
<keyword evidence="2" id="KW-0732">Signal</keyword>
<dbReference type="OrthoDB" id="3039123at2759"/>
<evidence type="ECO:0000313" key="8">
    <source>
        <dbReference type="Proteomes" id="UP000037696"/>
    </source>
</evidence>
<accession>A0A0M9WFM6</accession>
<keyword evidence="6" id="KW-0812">Transmembrane</keyword>
<reference evidence="7 8" key="1">
    <citation type="submission" date="2015-08" db="EMBL/GenBank/DDBJ databases">
        <title>Genome sequencing of Penicillium nordicum.</title>
        <authorList>
            <person name="Nguyen H.D."/>
            <person name="Seifert K.A."/>
        </authorList>
    </citation>
    <scope>NUCLEOTIDE SEQUENCE [LARGE SCALE GENOMIC DNA]</scope>
    <source>
        <strain evidence="7 8">DAOMC 185683</strain>
    </source>
</reference>
<keyword evidence="6" id="KW-0472">Membrane</keyword>
<evidence type="ECO:0000256" key="3">
    <source>
        <dbReference type="ARBA" id="ARBA00022801"/>
    </source>
</evidence>